<organism evidence="1">
    <name type="scientific">gut metagenome</name>
    <dbReference type="NCBI Taxonomy" id="749906"/>
    <lineage>
        <taxon>unclassified sequences</taxon>
        <taxon>metagenomes</taxon>
        <taxon>organismal metagenomes</taxon>
    </lineage>
</organism>
<comment type="caution">
    <text evidence="1">The sequence shown here is derived from an EMBL/GenBank/DDBJ whole genome shotgun (WGS) entry which is preliminary data.</text>
</comment>
<evidence type="ECO:0000313" key="1">
    <source>
        <dbReference type="EMBL" id="EJW98717.1"/>
    </source>
</evidence>
<sequence length="65" mass="7747">MIHFVQLEVIRTNFTPEQNLFCLTFFAPASHKHRHERFQGHPFLSKIPLLESDSWESASRNRHKT</sequence>
<reference evidence="1" key="1">
    <citation type="journal article" date="2012" name="PLoS ONE">
        <title>Gene sets for utilization of primary and secondary nutrition supplies in the distal gut of endangered iberian lynx.</title>
        <authorList>
            <person name="Alcaide M."/>
            <person name="Messina E."/>
            <person name="Richter M."/>
            <person name="Bargiela R."/>
            <person name="Peplies J."/>
            <person name="Huws S.A."/>
            <person name="Newbold C.J."/>
            <person name="Golyshin P.N."/>
            <person name="Simon M.A."/>
            <person name="Lopez G."/>
            <person name="Yakimov M.M."/>
            <person name="Ferrer M."/>
        </authorList>
    </citation>
    <scope>NUCLEOTIDE SEQUENCE</scope>
</reference>
<gene>
    <name evidence="1" type="ORF">EVA_13177</name>
</gene>
<protein>
    <submittedName>
        <fullName evidence="1">Uncharacterized protein</fullName>
    </submittedName>
</protein>
<dbReference type="EMBL" id="AMCI01004137">
    <property type="protein sequence ID" value="EJW98717.1"/>
    <property type="molecule type" value="Genomic_DNA"/>
</dbReference>
<accession>J9GAD5</accession>
<proteinExistence type="predicted"/>
<name>J9GAD5_9ZZZZ</name>
<dbReference type="AlphaFoldDB" id="J9GAD5"/>